<keyword evidence="10" id="KW-1185">Reference proteome</keyword>
<dbReference type="PROSITE" id="PS51689">
    <property type="entry name" value="SAM_RNA_A_N6_MT"/>
    <property type="match status" value="1"/>
</dbReference>
<evidence type="ECO:0000259" key="8">
    <source>
        <dbReference type="SMART" id="SM00650"/>
    </source>
</evidence>
<feature type="binding site" evidence="7">
    <location>
        <position position="70"/>
    </location>
    <ligand>
        <name>S-adenosyl-L-methionine</name>
        <dbReference type="ChEBI" id="CHEBI:59789"/>
    </ligand>
</feature>
<proteinExistence type="inferred from homology"/>
<gene>
    <name evidence="9" type="primary">ermD</name>
    <name evidence="9" type="ORF">PAECIP111802_03846</name>
</gene>
<reference evidence="9 10" key="1">
    <citation type="submission" date="2021-06" db="EMBL/GenBank/DDBJ databases">
        <authorList>
            <person name="Criscuolo A."/>
        </authorList>
    </citation>
    <scope>NUCLEOTIDE SEQUENCE [LARGE SCALE GENOMIC DNA]</scope>
    <source>
        <strain evidence="10">CIP 111802</strain>
    </source>
</reference>
<feature type="binding site" evidence="7">
    <location>
        <position position="49"/>
    </location>
    <ligand>
        <name>S-adenosyl-L-methionine</name>
        <dbReference type="ChEBI" id="CHEBI:59789"/>
    </ligand>
</feature>
<dbReference type="InterPro" id="IPR001737">
    <property type="entry name" value="KsgA/Erm"/>
</dbReference>
<dbReference type="SMART" id="SM00650">
    <property type="entry name" value="rADc"/>
    <property type="match status" value="1"/>
</dbReference>
<dbReference type="PANTHER" id="PTHR11727">
    <property type="entry name" value="DIMETHYLADENOSINE TRANSFERASE"/>
    <property type="match status" value="1"/>
</dbReference>
<keyword evidence="4 7" id="KW-0949">S-adenosyl-L-methionine</keyword>
<dbReference type="GO" id="GO:0032259">
    <property type="term" value="P:methylation"/>
    <property type="evidence" value="ECO:0007669"/>
    <property type="project" value="UniProtKB-KW"/>
</dbReference>
<keyword evidence="2 7" id="KW-0489">Methyltransferase</keyword>
<accession>A0ABM8VKD4</accession>
<dbReference type="CDD" id="cd02440">
    <property type="entry name" value="AdoMet_MTases"/>
    <property type="match status" value="1"/>
</dbReference>
<sequence length="290" mass="32246">MSKNKETHRGTFGVSPNFSAQHLLINKRLIHDLIDLANIMPCDTVLDIGAGAGAITFPLAEKAATVLAIENDPVYVTKLASKLREGTNIRIKPVDFLRLDLPGKPFSVVSNIPYSITTPILGKLLDQPTVPLQRAVLVIEHGAAKRFTASPITDPRILKWRMWFDIRIVCTVSPDHFSPRPRVNSAVVAISRKKNPAVPPQHHAKFAALAAYGLSRPQLPFFAALADIFSAPQMARLVKALGIERTQPIGALREQQWGTLLLAMLQHVEPHRWPKMPKMAKNVTRKKKRR</sequence>
<evidence type="ECO:0000313" key="10">
    <source>
        <dbReference type="Proteomes" id="UP000730618"/>
    </source>
</evidence>
<evidence type="ECO:0000256" key="7">
    <source>
        <dbReference type="PROSITE-ProRule" id="PRU01026"/>
    </source>
</evidence>
<dbReference type="Pfam" id="PF00398">
    <property type="entry name" value="RrnaAD"/>
    <property type="match status" value="1"/>
</dbReference>
<evidence type="ECO:0000256" key="6">
    <source>
        <dbReference type="ARBA" id="ARBA00030809"/>
    </source>
</evidence>
<dbReference type="EMBL" id="CAJVCE010000010">
    <property type="protein sequence ID" value="CAG7646846.1"/>
    <property type="molecule type" value="Genomic_DNA"/>
</dbReference>
<name>A0ABM8VKD4_9BACL</name>
<dbReference type="InterPro" id="IPR020598">
    <property type="entry name" value="rRNA_Ade_methylase_Trfase_N"/>
</dbReference>
<keyword evidence="3 7" id="KW-0808">Transferase</keyword>
<keyword evidence="7" id="KW-0694">RNA-binding</keyword>
<dbReference type="InterPro" id="IPR020596">
    <property type="entry name" value="rRNA_Ade_Mease_Trfase_CS"/>
</dbReference>
<comment type="similarity">
    <text evidence="7">Belongs to the class I-like SAM-binding methyltransferase superfamily. rRNA adenine N(6)-methyltransferase family.</text>
</comment>
<dbReference type="RefSeq" id="WP_230415139.1">
    <property type="nucleotide sequence ID" value="NZ_CAJVCE010000010.1"/>
</dbReference>
<organism evidence="9 10">
    <name type="scientific">Paenibacillus allorhizosphaerae</name>
    <dbReference type="NCBI Taxonomy" id="2849866"/>
    <lineage>
        <taxon>Bacteria</taxon>
        <taxon>Bacillati</taxon>
        <taxon>Bacillota</taxon>
        <taxon>Bacilli</taxon>
        <taxon>Bacillales</taxon>
        <taxon>Paenibacillaceae</taxon>
        <taxon>Paenibacillus</taxon>
    </lineage>
</organism>
<dbReference type="PANTHER" id="PTHR11727:SF7">
    <property type="entry name" value="DIMETHYLADENOSINE TRANSFERASE-RELATED"/>
    <property type="match status" value="1"/>
</dbReference>
<feature type="binding site" evidence="7">
    <location>
        <position position="22"/>
    </location>
    <ligand>
        <name>S-adenosyl-L-methionine</name>
        <dbReference type="ChEBI" id="CHEBI:59789"/>
    </ligand>
</feature>
<protein>
    <recommendedName>
        <fullName evidence="1">rRNA adenine N-6-methyltransferase</fullName>
    </recommendedName>
    <alternativeName>
        <fullName evidence="6">Erythromycin resistance protein</fullName>
    </alternativeName>
    <alternativeName>
        <fullName evidence="5">Macrolide-lincosamide-streptogramin B resistance protein</fullName>
    </alternativeName>
</protein>
<feature type="binding site" evidence="7">
    <location>
        <position position="24"/>
    </location>
    <ligand>
        <name>S-adenosyl-L-methionine</name>
        <dbReference type="ChEBI" id="CHEBI:59789"/>
    </ligand>
</feature>
<dbReference type="GO" id="GO:0008168">
    <property type="term" value="F:methyltransferase activity"/>
    <property type="evidence" value="ECO:0007669"/>
    <property type="project" value="UniProtKB-KW"/>
</dbReference>
<evidence type="ECO:0000256" key="2">
    <source>
        <dbReference type="ARBA" id="ARBA00022603"/>
    </source>
</evidence>
<feature type="binding site" evidence="7">
    <location>
        <position position="95"/>
    </location>
    <ligand>
        <name>S-adenosyl-L-methionine</name>
        <dbReference type="ChEBI" id="CHEBI:59789"/>
    </ligand>
</feature>
<dbReference type="Proteomes" id="UP000730618">
    <property type="component" value="Unassembled WGS sequence"/>
</dbReference>
<feature type="binding site" evidence="7">
    <location>
        <position position="111"/>
    </location>
    <ligand>
        <name>S-adenosyl-L-methionine</name>
        <dbReference type="ChEBI" id="CHEBI:59789"/>
    </ligand>
</feature>
<evidence type="ECO:0000256" key="3">
    <source>
        <dbReference type="ARBA" id="ARBA00022679"/>
    </source>
</evidence>
<evidence type="ECO:0000256" key="4">
    <source>
        <dbReference type="ARBA" id="ARBA00022691"/>
    </source>
</evidence>
<evidence type="ECO:0000313" key="9">
    <source>
        <dbReference type="EMBL" id="CAG7646846.1"/>
    </source>
</evidence>
<dbReference type="PROSITE" id="PS01131">
    <property type="entry name" value="RRNA_A_DIMETH"/>
    <property type="match status" value="1"/>
</dbReference>
<evidence type="ECO:0000256" key="5">
    <source>
        <dbReference type="ARBA" id="ARBA00029941"/>
    </source>
</evidence>
<feature type="domain" description="Ribosomal RNA adenine methylase transferase N-terminal" evidence="8">
    <location>
        <begin position="29"/>
        <end position="194"/>
    </location>
</feature>
<comment type="caution">
    <text evidence="9">The sequence shown here is derived from an EMBL/GenBank/DDBJ whole genome shotgun (WGS) entry which is preliminary data.</text>
</comment>
<evidence type="ECO:0000256" key="1">
    <source>
        <dbReference type="ARBA" id="ARBA00016505"/>
    </source>
</evidence>